<reference evidence="2" key="1">
    <citation type="journal article" date="2020" name="Stud. Mycol.">
        <title>101 Dothideomycetes genomes: a test case for predicting lifestyles and emergence of pathogens.</title>
        <authorList>
            <person name="Haridas S."/>
            <person name="Albert R."/>
            <person name="Binder M."/>
            <person name="Bloem J."/>
            <person name="Labutti K."/>
            <person name="Salamov A."/>
            <person name="Andreopoulos B."/>
            <person name="Baker S."/>
            <person name="Barry K."/>
            <person name="Bills G."/>
            <person name="Bluhm B."/>
            <person name="Cannon C."/>
            <person name="Castanera R."/>
            <person name="Culley D."/>
            <person name="Daum C."/>
            <person name="Ezra D."/>
            <person name="Gonzalez J."/>
            <person name="Henrissat B."/>
            <person name="Kuo A."/>
            <person name="Liang C."/>
            <person name="Lipzen A."/>
            <person name="Lutzoni F."/>
            <person name="Magnuson J."/>
            <person name="Mondo S."/>
            <person name="Nolan M."/>
            <person name="Ohm R."/>
            <person name="Pangilinan J."/>
            <person name="Park H.-J."/>
            <person name="Ramirez L."/>
            <person name="Alfaro M."/>
            <person name="Sun H."/>
            <person name="Tritt A."/>
            <person name="Yoshinaga Y."/>
            <person name="Zwiers L.-H."/>
            <person name="Turgeon B."/>
            <person name="Goodwin S."/>
            <person name="Spatafora J."/>
            <person name="Crous P."/>
            <person name="Grigoriev I."/>
        </authorList>
    </citation>
    <scope>NUCLEOTIDE SEQUENCE</scope>
    <source>
        <strain evidence="2">CBS 133067</strain>
    </source>
</reference>
<evidence type="ECO:0000313" key="3">
    <source>
        <dbReference type="Proteomes" id="UP000799772"/>
    </source>
</evidence>
<feature type="region of interest" description="Disordered" evidence="1">
    <location>
        <begin position="27"/>
        <end position="54"/>
    </location>
</feature>
<accession>A0A9P4INA8</accession>
<evidence type="ECO:0000313" key="2">
    <source>
        <dbReference type="EMBL" id="KAF2102383.1"/>
    </source>
</evidence>
<gene>
    <name evidence="2" type="ORF">NA57DRAFT_51965</name>
</gene>
<proteinExistence type="predicted"/>
<protein>
    <submittedName>
        <fullName evidence="2">Uncharacterized protein</fullName>
    </submittedName>
</protein>
<name>A0A9P4INA8_9PEZI</name>
<dbReference type="AlphaFoldDB" id="A0A9P4INA8"/>
<keyword evidence="3" id="KW-1185">Reference proteome</keyword>
<sequence>MAWLGQTVSEGGNVEVCNPMHGTDVHGQTTMDKERGLGGDGPTGVDNASAKSDVNATGNATGDIMYMNDFTSSNDFSFTNDFSTPNDFSSANNISHTDIFYAVDTVKYANNVLDTSLIHHDQPFTELHLSDFRTARRRDHSVVEARDFPLREDIEFDAKELLSPSGLMSGALSLSDQRSALAFGQQPPLSTPQQMEIMIG</sequence>
<dbReference type="EMBL" id="ML978122">
    <property type="protein sequence ID" value="KAF2102383.1"/>
    <property type="molecule type" value="Genomic_DNA"/>
</dbReference>
<comment type="caution">
    <text evidence="2">The sequence shown here is derived from an EMBL/GenBank/DDBJ whole genome shotgun (WGS) entry which is preliminary data.</text>
</comment>
<organism evidence="2 3">
    <name type="scientific">Rhizodiscina lignyota</name>
    <dbReference type="NCBI Taxonomy" id="1504668"/>
    <lineage>
        <taxon>Eukaryota</taxon>
        <taxon>Fungi</taxon>
        <taxon>Dikarya</taxon>
        <taxon>Ascomycota</taxon>
        <taxon>Pezizomycotina</taxon>
        <taxon>Dothideomycetes</taxon>
        <taxon>Pleosporomycetidae</taxon>
        <taxon>Aulographales</taxon>
        <taxon>Rhizodiscinaceae</taxon>
        <taxon>Rhizodiscina</taxon>
    </lineage>
</organism>
<dbReference type="Proteomes" id="UP000799772">
    <property type="component" value="Unassembled WGS sequence"/>
</dbReference>
<evidence type="ECO:0000256" key="1">
    <source>
        <dbReference type="SAM" id="MobiDB-lite"/>
    </source>
</evidence>